<feature type="compositionally biased region" description="Low complexity" evidence="2">
    <location>
        <begin position="318"/>
        <end position="328"/>
    </location>
</feature>
<evidence type="ECO:0000256" key="2">
    <source>
        <dbReference type="SAM" id="MobiDB-lite"/>
    </source>
</evidence>
<dbReference type="OrthoDB" id="5585473at2759"/>
<keyword evidence="1" id="KW-0175">Coiled coil</keyword>
<name>A0A9W8AXS2_9FUNG</name>
<feature type="compositionally biased region" description="Low complexity" evidence="2">
    <location>
        <begin position="112"/>
        <end position="132"/>
    </location>
</feature>
<dbReference type="PANTHER" id="PTHR28594">
    <property type="entry name" value="ATR-INTERACTING PROTEIN"/>
    <property type="match status" value="1"/>
</dbReference>
<evidence type="ECO:0000313" key="3">
    <source>
        <dbReference type="EMBL" id="KAJ1974434.1"/>
    </source>
</evidence>
<dbReference type="Proteomes" id="UP001151582">
    <property type="component" value="Unassembled WGS sequence"/>
</dbReference>
<feature type="region of interest" description="Disordered" evidence="2">
    <location>
        <begin position="1"/>
        <end position="48"/>
    </location>
</feature>
<dbReference type="PANTHER" id="PTHR28594:SF1">
    <property type="entry name" value="ATR-INTERACTING PROTEIN"/>
    <property type="match status" value="1"/>
</dbReference>
<feature type="region of interest" description="Disordered" evidence="2">
    <location>
        <begin position="384"/>
        <end position="406"/>
    </location>
</feature>
<sequence length="799" mass="86267">MAASNAPSDSSIRDSPGTPTPHGGQTRPDATFSASISSAQAAANQCIRELQSDPTAMAAAGRRGVNAPAAASSRNGDTDFDALLEWDESIELMLQSTEDEFFHTQTLHAPQPLSSSSTAGPTTPGPTDGQSPRRWSAALASRNNSTDTSTWSKPHPINSMPSTMDRLTAPSPVRTAQVASAPSPGLEATSHTAGKGVGRQAKELMGVQEELSRLHDENRQLSTEKSDLLNLKYTHEGEIAIIRKRLVKSETENAQLQEQINTASMQSSLEKESLQRAMSREVERLRTELEFKSQELIAAQMTPRSVVINTGPPPSSSPTPSVSTPASSHAETPPSLGRGFLDSSAFYAPPPQPHLHPQPATAPPLLTKSTASVGVMTDQSLLPPLGSLSAAKPGAPPASAQAPSVPKHLDPAKLVALVITDLQARYSDIPNPESQPHTIRFYPKLLSALSVFQSEPQSNTHVKVLAIEVQSLVTAALTSTGSVQDQITQVCLALAALVPLVYTNSGLRSATYRTWTDDQANLQLLLAVVLCPTAQPDQPTHDSAADLLAQLIIIWLTHPQECSPAPLQMLIQPPTLRWILTSALDPHIRERYMVACHLLCLANPVASEWLGHDPKETHSVLTLFSNQLSLSTKDPTARLSLQADLALESAIIGWFTTLVRFHEPVLVPIILQHRPLIAALLQLLTQKYEQLTGLVDLCPSREQFVVDTLDLLHIIFTRRPRTVDYLLNPDTPLVDQDSDVSSDDSHSLFYQYVNIVSCLAFGHDESGLLNSVTDKAGDLLALVVTPQEEEDIMTLAHST</sequence>
<dbReference type="GO" id="GO:0000077">
    <property type="term" value="P:DNA damage checkpoint signaling"/>
    <property type="evidence" value="ECO:0007669"/>
    <property type="project" value="InterPro"/>
</dbReference>
<comment type="caution">
    <text evidence="3">The sequence shown here is derived from an EMBL/GenBank/DDBJ whole genome shotgun (WGS) entry which is preliminary data.</text>
</comment>
<reference evidence="3" key="1">
    <citation type="submission" date="2022-07" db="EMBL/GenBank/DDBJ databases">
        <title>Phylogenomic reconstructions and comparative analyses of Kickxellomycotina fungi.</title>
        <authorList>
            <person name="Reynolds N.K."/>
            <person name="Stajich J.E."/>
            <person name="Barry K."/>
            <person name="Grigoriev I.V."/>
            <person name="Crous P."/>
            <person name="Smith M.E."/>
        </authorList>
    </citation>
    <scope>NUCLEOTIDE SEQUENCE</scope>
    <source>
        <strain evidence="3">RSA 567</strain>
    </source>
</reference>
<feature type="compositionally biased region" description="Polar residues" evidence="2">
    <location>
        <begin position="1"/>
        <end position="10"/>
    </location>
</feature>
<dbReference type="EMBL" id="JANBQB010000654">
    <property type="protein sequence ID" value="KAJ1974434.1"/>
    <property type="molecule type" value="Genomic_DNA"/>
</dbReference>
<dbReference type="InterPro" id="IPR033349">
    <property type="entry name" value="ATRIP"/>
</dbReference>
<keyword evidence="4" id="KW-1185">Reference proteome</keyword>
<feature type="region of interest" description="Disordered" evidence="2">
    <location>
        <begin position="302"/>
        <end position="366"/>
    </location>
</feature>
<evidence type="ECO:0000313" key="4">
    <source>
        <dbReference type="Proteomes" id="UP001151582"/>
    </source>
</evidence>
<protein>
    <submittedName>
        <fullName evidence="3">Uncharacterized protein</fullName>
    </submittedName>
</protein>
<feature type="compositionally biased region" description="Polar residues" evidence="2">
    <location>
        <begin position="141"/>
        <end position="152"/>
    </location>
</feature>
<evidence type="ECO:0000256" key="1">
    <source>
        <dbReference type="SAM" id="Coils"/>
    </source>
</evidence>
<feature type="coiled-coil region" evidence="1">
    <location>
        <begin position="204"/>
        <end position="302"/>
    </location>
</feature>
<proteinExistence type="predicted"/>
<accession>A0A9W8AXS2</accession>
<dbReference type="AlphaFoldDB" id="A0A9W8AXS2"/>
<feature type="region of interest" description="Disordered" evidence="2">
    <location>
        <begin position="109"/>
        <end position="197"/>
    </location>
</feature>
<feature type="compositionally biased region" description="Pro residues" evidence="2">
    <location>
        <begin position="348"/>
        <end position="362"/>
    </location>
</feature>
<organism evidence="3 4">
    <name type="scientific">Dimargaris verticillata</name>
    <dbReference type="NCBI Taxonomy" id="2761393"/>
    <lineage>
        <taxon>Eukaryota</taxon>
        <taxon>Fungi</taxon>
        <taxon>Fungi incertae sedis</taxon>
        <taxon>Zoopagomycota</taxon>
        <taxon>Kickxellomycotina</taxon>
        <taxon>Dimargaritomycetes</taxon>
        <taxon>Dimargaritales</taxon>
        <taxon>Dimargaritaceae</taxon>
        <taxon>Dimargaris</taxon>
    </lineage>
</organism>
<gene>
    <name evidence="3" type="ORF">H4R34_004718</name>
</gene>
<feature type="compositionally biased region" description="Low complexity" evidence="2">
    <location>
        <begin position="30"/>
        <end position="43"/>
    </location>
</feature>
<feature type="region of interest" description="Disordered" evidence="2">
    <location>
        <begin position="58"/>
        <end position="77"/>
    </location>
</feature>